<dbReference type="STRING" id="161767.ENSAPEP00000027783"/>
<dbReference type="InterPro" id="IPR050504">
    <property type="entry name" value="IgSF_BTN/MOG"/>
</dbReference>
<dbReference type="InterPro" id="IPR036179">
    <property type="entry name" value="Ig-like_dom_sf"/>
</dbReference>
<dbReference type="Pfam" id="PF07686">
    <property type="entry name" value="V-set"/>
    <property type="match status" value="1"/>
</dbReference>
<evidence type="ECO:0000313" key="6">
    <source>
        <dbReference type="Proteomes" id="UP000265080"/>
    </source>
</evidence>
<dbReference type="PROSITE" id="PS50835">
    <property type="entry name" value="IG_LIKE"/>
    <property type="match status" value="1"/>
</dbReference>
<dbReference type="SMART" id="SM00409">
    <property type="entry name" value="IG"/>
    <property type="match status" value="1"/>
</dbReference>
<dbReference type="InterPro" id="IPR013783">
    <property type="entry name" value="Ig-like_fold"/>
</dbReference>
<organism evidence="5 6">
    <name type="scientific">Amphiprion percula</name>
    <name type="common">Orange clownfish</name>
    <name type="synonym">Lutjanus percula</name>
    <dbReference type="NCBI Taxonomy" id="161767"/>
    <lineage>
        <taxon>Eukaryota</taxon>
        <taxon>Metazoa</taxon>
        <taxon>Chordata</taxon>
        <taxon>Craniata</taxon>
        <taxon>Vertebrata</taxon>
        <taxon>Euteleostomi</taxon>
        <taxon>Actinopterygii</taxon>
        <taxon>Neopterygii</taxon>
        <taxon>Teleostei</taxon>
        <taxon>Neoteleostei</taxon>
        <taxon>Acanthomorphata</taxon>
        <taxon>Ovalentaria</taxon>
        <taxon>Pomacentridae</taxon>
        <taxon>Amphiprion</taxon>
    </lineage>
</organism>
<dbReference type="GO" id="GO:0005102">
    <property type="term" value="F:signaling receptor binding"/>
    <property type="evidence" value="ECO:0007669"/>
    <property type="project" value="TreeGrafter"/>
</dbReference>
<dbReference type="Proteomes" id="UP000265080">
    <property type="component" value="Chromosome 23"/>
</dbReference>
<reference evidence="5" key="2">
    <citation type="submission" date="2025-05" db="UniProtKB">
        <authorList>
            <consortium name="Ensembl"/>
        </authorList>
    </citation>
    <scope>IDENTIFICATION</scope>
</reference>
<dbReference type="GeneTree" id="ENSGT00940000177100"/>
<proteinExistence type="predicted"/>
<dbReference type="Gene3D" id="2.60.40.10">
    <property type="entry name" value="Immunoglobulins"/>
    <property type="match status" value="1"/>
</dbReference>
<dbReference type="GO" id="GO:0050852">
    <property type="term" value="P:T cell receptor signaling pathway"/>
    <property type="evidence" value="ECO:0007669"/>
    <property type="project" value="TreeGrafter"/>
</dbReference>
<dbReference type="PANTHER" id="PTHR24100">
    <property type="entry name" value="BUTYROPHILIN"/>
    <property type="match status" value="1"/>
</dbReference>
<dbReference type="PANTHER" id="PTHR24100:SF151">
    <property type="entry name" value="ICOS LIGAND"/>
    <property type="match status" value="1"/>
</dbReference>
<evidence type="ECO:0000256" key="2">
    <source>
        <dbReference type="ARBA" id="ARBA00023136"/>
    </source>
</evidence>
<dbReference type="InterPro" id="IPR007110">
    <property type="entry name" value="Ig-like_dom"/>
</dbReference>
<name>A0A3P8TXJ1_AMPPE</name>
<dbReference type="SMART" id="SM00406">
    <property type="entry name" value="IGv"/>
    <property type="match status" value="1"/>
</dbReference>
<dbReference type="AlphaFoldDB" id="A0A3P8TXJ1"/>
<evidence type="ECO:0000256" key="1">
    <source>
        <dbReference type="ARBA" id="ARBA00004370"/>
    </source>
</evidence>
<keyword evidence="6" id="KW-1185">Reference proteome</keyword>
<dbReference type="InterPro" id="IPR013106">
    <property type="entry name" value="Ig_V-set"/>
</dbReference>
<dbReference type="SUPFAM" id="SSF48726">
    <property type="entry name" value="Immunoglobulin"/>
    <property type="match status" value="1"/>
</dbReference>
<keyword evidence="3" id="KW-0393">Immunoglobulin domain</keyword>
<dbReference type="InterPro" id="IPR003599">
    <property type="entry name" value="Ig_sub"/>
</dbReference>
<keyword evidence="2" id="KW-0472">Membrane</keyword>
<evidence type="ECO:0000259" key="4">
    <source>
        <dbReference type="PROSITE" id="PS50835"/>
    </source>
</evidence>
<comment type="subcellular location">
    <subcellularLocation>
        <location evidence="1">Membrane</location>
    </subcellularLocation>
</comment>
<reference evidence="5 6" key="1">
    <citation type="submission" date="2018-03" db="EMBL/GenBank/DDBJ databases">
        <title>Finding Nemo's genes: A chromosome-scale reference assembly of the genome of the orange clownfish Amphiprion percula.</title>
        <authorList>
            <person name="Lehmann R."/>
        </authorList>
    </citation>
    <scope>NUCLEOTIDE SEQUENCE</scope>
</reference>
<evidence type="ECO:0000313" key="5">
    <source>
        <dbReference type="Ensembl" id="ENSAPEP00000027822.1"/>
    </source>
</evidence>
<dbReference type="Ensembl" id="ENSAPET00000028559.1">
    <property type="protein sequence ID" value="ENSAPEP00000027822.1"/>
    <property type="gene ID" value="ENSAPEG00000019756.1"/>
</dbReference>
<dbReference type="GO" id="GO:0009897">
    <property type="term" value="C:external side of plasma membrane"/>
    <property type="evidence" value="ECO:0007669"/>
    <property type="project" value="TreeGrafter"/>
</dbReference>
<sequence>MLFHIFLDNLGQVPTLTADLGQNVTMPCQFFGNKHNNITLLKWSRPDQGPDSYILLYEDGRFHPDKQLPSYKDRVYLEDMETRDFSLILMNVTMEDRGPYECDFVEEGWNQLSRTTSTTFLEVVEPGEFVFRVQFVSLMKLLGLRSDVCGL</sequence>
<evidence type="ECO:0000256" key="3">
    <source>
        <dbReference type="ARBA" id="ARBA00023319"/>
    </source>
</evidence>
<accession>A0A3P8TXJ1</accession>
<dbReference type="GO" id="GO:0001817">
    <property type="term" value="P:regulation of cytokine production"/>
    <property type="evidence" value="ECO:0007669"/>
    <property type="project" value="TreeGrafter"/>
</dbReference>
<dbReference type="Ensembl" id="ENSAPET00000028519.1">
    <property type="protein sequence ID" value="ENSAPEP00000027783.1"/>
    <property type="gene ID" value="ENSAPEG00000019731.1"/>
</dbReference>
<feature type="domain" description="Ig-like" evidence="4">
    <location>
        <begin position="21"/>
        <end position="119"/>
    </location>
</feature>
<dbReference type="OMA" id="GNHINTH"/>
<protein>
    <recommendedName>
        <fullName evidence="4">Ig-like domain-containing protein</fullName>
    </recommendedName>
</protein>